<dbReference type="OrthoDB" id="9812260at2"/>
<feature type="transmembrane region" description="Helical" evidence="1">
    <location>
        <begin position="29"/>
        <end position="47"/>
    </location>
</feature>
<gene>
    <name evidence="3" type="ORF">A4A58_07765</name>
</gene>
<evidence type="ECO:0000259" key="2">
    <source>
        <dbReference type="PROSITE" id="PS50887"/>
    </source>
</evidence>
<protein>
    <recommendedName>
        <fullName evidence="2">GGDEF domain-containing protein</fullName>
    </recommendedName>
</protein>
<sequence>MIRFWKSIFVGVPDHVRIELIDMLFQTRVPLSIAGFTLAIVSCHVAISSANPWFYGLSAAGVIVTIFRVATEGVYHRSKGQRSFTIVAAERWERLYAWSSYVFAGLIGLLGAATFWAKNPAHQLLATALVFGYAAGIVCRISVRPGIALPALMLVALPTAFSALARADGNLAFYAVILIAFLLGSFETVRFIYRQNIEQISLKHEFSTLARHDALTGLANRLGFQERLAIIAARARATGCLIAVHSIDLDRFKEVNDVHGHPVGDALLQAVASRLSGILRDGDFAVRMGGDEFVVVQSVVGNREEAMLLGRRIIRTVSEPFIIDGLELTVGASVGIAVGRDGDDPSDLTPAADRALYASKASGRNRVTFAKPVDAETMARAG</sequence>
<keyword evidence="1" id="KW-0812">Transmembrane</keyword>
<evidence type="ECO:0000313" key="3">
    <source>
        <dbReference type="EMBL" id="KZD23265.1"/>
    </source>
</evidence>
<dbReference type="NCBIfam" id="TIGR00254">
    <property type="entry name" value="GGDEF"/>
    <property type="match status" value="1"/>
</dbReference>
<keyword evidence="1" id="KW-1133">Transmembrane helix</keyword>
<dbReference type="PANTHER" id="PTHR46663">
    <property type="entry name" value="DIGUANYLATE CYCLASE DGCT-RELATED"/>
    <property type="match status" value="1"/>
</dbReference>
<feature type="transmembrane region" description="Helical" evidence="1">
    <location>
        <begin position="95"/>
        <end position="116"/>
    </location>
</feature>
<dbReference type="EMBL" id="LVYV01000012">
    <property type="protein sequence ID" value="KZD23265.1"/>
    <property type="molecule type" value="Genomic_DNA"/>
</dbReference>
<proteinExistence type="predicted"/>
<name>A0A163ZBP4_9BRAD</name>
<organism evidence="3 4">
    <name type="scientific">Tardiphaga robiniae</name>
    <dbReference type="NCBI Taxonomy" id="943830"/>
    <lineage>
        <taxon>Bacteria</taxon>
        <taxon>Pseudomonadati</taxon>
        <taxon>Pseudomonadota</taxon>
        <taxon>Alphaproteobacteria</taxon>
        <taxon>Hyphomicrobiales</taxon>
        <taxon>Nitrobacteraceae</taxon>
        <taxon>Tardiphaga</taxon>
    </lineage>
</organism>
<feature type="transmembrane region" description="Helical" evidence="1">
    <location>
        <begin position="122"/>
        <end position="139"/>
    </location>
</feature>
<keyword evidence="4" id="KW-1185">Reference proteome</keyword>
<dbReference type="AlphaFoldDB" id="A0A163ZBP4"/>
<reference evidence="3 4" key="1">
    <citation type="submission" date="2016-03" db="EMBL/GenBank/DDBJ databases">
        <title>Microsymbionts genomes from the relict species Vavilovia formosa (Stev.) Fed.</title>
        <authorList>
            <person name="Kopat V."/>
            <person name="Chirak E."/>
            <person name="Kimeklis A."/>
            <person name="Andronov E."/>
        </authorList>
    </citation>
    <scope>NUCLEOTIDE SEQUENCE [LARGE SCALE GENOMIC DNA]</scope>
    <source>
        <strain evidence="3 4">Vaf07</strain>
    </source>
</reference>
<dbReference type="InterPro" id="IPR029787">
    <property type="entry name" value="Nucleotide_cyclase"/>
</dbReference>
<feature type="transmembrane region" description="Helical" evidence="1">
    <location>
        <begin position="146"/>
        <end position="165"/>
    </location>
</feature>
<dbReference type="CDD" id="cd01949">
    <property type="entry name" value="GGDEF"/>
    <property type="match status" value="1"/>
</dbReference>
<dbReference type="Proteomes" id="UP000076574">
    <property type="component" value="Unassembled WGS sequence"/>
</dbReference>
<dbReference type="PANTHER" id="PTHR46663:SF2">
    <property type="entry name" value="GGDEF DOMAIN-CONTAINING PROTEIN"/>
    <property type="match status" value="1"/>
</dbReference>
<comment type="caution">
    <text evidence="3">The sequence shown here is derived from an EMBL/GenBank/DDBJ whole genome shotgun (WGS) entry which is preliminary data.</text>
</comment>
<dbReference type="SMART" id="SM00267">
    <property type="entry name" value="GGDEF"/>
    <property type="match status" value="1"/>
</dbReference>
<dbReference type="SUPFAM" id="SSF55073">
    <property type="entry name" value="Nucleotide cyclase"/>
    <property type="match status" value="1"/>
</dbReference>
<accession>A0A163ZBP4</accession>
<evidence type="ECO:0000256" key="1">
    <source>
        <dbReference type="SAM" id="Phobius"/>
    </source>
</evidence>
<feature type="transmembrane region" description="Helical" evidence="1">
    <location>
        <begin position="171"/>
        <end position="193"/>
    </location>
</feature>
<dbReference type="InterPro" id="IPR000160">
    <property type="entry name" value="GGDEF_dom"/>
</dbReference>
<dbReference type="InterPro" id="IPR052163">
    <property type="entry name" value="DGC-Regulatory_Protein"/>
</dbReference>
<feature type="transmembrane region" description="Helical" evidence="1">
    <location>
        <begin position="53"/>
        <end position="75"/>
    </location>
</feature>
<dbReference type="PROSITE" id="PS50887">
    <property type="entry name" value="GGDEF"/>
    <property type="match status" value="1"/>
</dbReference>
<dbReference type="InterPro" id="IPR043128">
    <property type="entry name" value="Rev_trsase/Diguanyl_cyclase"/>
</dbReference>
<dbReference type="Pfam" id="PF00990">
    <property type="entry name" value="GGDEF"/>
    <property type="match status" value="1"/>
</dbReference>
<evidence type="ECO:0000313" key="4">
    <source>
        <dbReference type="Proteomes" id="UP000076574"/>
    </source>
</evidence>
<dbReference type="RefSeq" id="WP_068733485.1">
    <property type="nucleotide sequence ID" value="NZ_LVYV01000012.1"/>
</dbReference>
<keyword evidence="1" id="KW-0472">Membrane</keyword>
<dbReference type="Gene3D" id="3.30.70.270">
    <property type="match status" value="1"/>
</dbReference>
<dbReference type="STRING" id="943830.A4A58_07765"/>
<feature type="domain" description="GGDEF" evidence="2">
    <location>
        <begin position="240"/>
        <end position="372"/>
    </location>
</feature>